<feature type="region of interest" description="Disordered" evidence="1">
    <location>
        <begin position="1"/>
        <end position="35"/>
    </location>
</feature>
<sequence length="765" mass="85388">MLGHLMNNSHTSFGRQGENKDDEFPSAPASLPSVPSFGTEEWRQFRFNAFADASNTSASPISPCFPGFASSGSSAGIARSYSTTPLSSTSVEIPRNSLPLLLETSLQVQSAESNPKMHTKFILEDPTMAKHKKDKAMRACTPCFTRRWECSESETPNRCTHCVGKISYCKGPMETPRLLDLAALLKRHYQSIGLHHGSGRLGPMQVDLRLEPPSEQEIVSDGQTHCLQLPGLREDFRFLWESSSLDGLLDAILPTDVPLCIASKPGSYDLSSYECLCRRLCACISLFRRPEECKLDKTYKNDPKAVYMVLGFLCQLNRTASSVFAEIFEHIRGCCFANRDRRGTPNLMFILAEHVGHMHKEIRRFMDVKGQFSDLQFPLSGLLHNVSQNLDRLENLGRGLCPRAFESTYQSPVLDFAGVHLTPCFEHDPYTNAEDQYTLSQHTSFLDILRDYTLQEYPTGNQHVPTMYSNDTVESWQNMNVEDSTLLAGHQPQDIGNGQDMIFKNDISFGVKGLQAEANAMLKPGWILGLDDFAVTQNTETSVGTDHFHAGILEPMTHGQDVDWDQQPNEIQQAGHAYLTFSQAQSDTAQGLKTASSTALSDSAKQFCLLPVPTSTEVLKRASKRKRIKTVFSRKKPRLIPSHPSHSEDSSTSMTESSSRLAIGTDPVAETTRSNGTTSSKQPRNDYPTEQPRAVPAWEQGRNRRTNLDNAGIVRDIKILDSERRPMSWPHRNPWRKSLDISVAVLTRGFEKLMTERGESSLSAV</sequence>
<gene>
    <name evidence="2" type="ORF">ALECFALPRED_000272</name>
</gene>
<evidence type="ECO:0008006" key="4">
    <source>
        <dbReference type="Google" id="ProtNLM"/>
    </source>
</evidence>
<feature type="compositionally biased region" description="Polar residues" evidence="1">
    <location>
        <begin position="1"/>
        <end position="14"/>
    </location>
</feature>
<accession>A0A8H3IE83</accession>
<reference evidence="2" key="1">
    <citation type="submission" date="2021-03" db="EMBL/GenBank/DDBJ databases">
        <authorList>
            <person name="Tagirdzhanova G."/>
        </authorList>
    </citation>
    <scope>NUCLEOTIDE SEQUENCE</scope>
</reference>
<dbReference type="EMBL" id="CAJPDR010000101">
    <property type="protein sequence ID" value="CAF9917560.1"/>
    <property type="molecule type" value="Genomic_DNA"/>
</dbReference>
<organism evidence="2 3">
    <name type="scientific">Alectoria fallacina</name>
    <dbReference type="NCBI Taxonomy" id="1903189"/>
    <lineage>
        <taxon>Eukaryota</taxon>
        <taxon>Fungi</taxon>
        <taxon>Dikarya</taxon>
        <taxon>Ascomycota</taxon>
        <taxon>Pezizomycotina</taxon>
        <taxon>Lecanoromycetes</taxon>
        <taxon>OSLEUM clade</taxon>
        <taxon>Lecanoromycetidae</taxon>
        <taxon>Lecanorales</taxon>
        <taxon>Lecanorineae</taxon>
        <taxon>Parmeliaceae</taxon>
        <taxon>Alectoria</taxon>
    </lineage>
</organism>
<dbReference type="AlphaFoldDB" id="A0A8H3IE83"/>
<feature type="compositionally biased region" description="Low complexity" evidence="1">
    <location>
        <begin position="25"/>
        <end position="35"/>
    </location>
</feature>
<feature type="compositionally biased region" description="Low complexity" evidence="1">
    <location>
        <begin position="650"/>
        <end position="659"/>
    </location>
</feature>
<name>A0A8H3IE83_9LECA</name>
<keyword evidence="3" id="KW-1185">Reference proteome</keyword>
<feature type="region of interest" description="Disordered" evidence="1">
    <location>
        <begin position="630"/>
        <end position="709"/>
    </location>
</feature>
<evidence type="ECO:0000256" key="1">
    <source>
        <dbReference type="SAM" id="MobiDB-lite"/>
    </source>
</evidence>
<evidence type="ECO:0000313" key="3">
    <source>
        <dbReference type="Proteomes" id="UP000664203"/>
    </source>
</evidence>
<comment type="caution">
    <text evidence="2">The sequence shown here is derived from an EMBL/GenBank/DDBJ whole genome shotgun (WGS) entry which is preliminary data.</text>
</comment>
<protein>
    <recommendedName>
        <fullName evidence="4">Zn(2)-C6 fungal-type domain-containing protein</fullName>
    </recommendedName>
</protein>
<dbReference type="OrthoDB" id="5359411at2759"/>
<dbReference type="Proteomes" id="UP000664203">
    <property type="component" value="Unassembled WGS sequence"/>
</dbReference>
<proteinExistence type="predicted"/>
<feature type="compositionally biased region" description="Polar residues" evidence="1">
    <location>
        <begin position="671"/>
        <end position="682"/>
    </location>
</feature>
<evidence type="ECO:0000313" key="2">
    <source>
        <dbReference type="EMBL" id="CAF9917560.1"/>
    </source>
</evidence>